<protein>
    <submittedName>
        <fullName evidence="1">Uncharacterized protein</fullName>
    </submittedName>
</protein>
<gene>
    <name evidence="1" type="ORF">GPECTOR_58g585</name>
</gene>
<comment type="caution">
    <text evidence="1">The sequence shown here is derived from an EMBL/GenBank/DDBJ whole genome shotgun (WGS) entry which is preliminary data.</text>
</comment>
<keyword evidence="2" id="KW-1185">Reference proteome</keyword>
<organism evidence="1 2">
    <name type="scientific">Gonium pectorale</name>
    <name type="common">Green alga</name>
    <dbReference type="NCBI Taxonomy" id="33097"/>
    <lineage>
        <taxon>Eukaryota</taxon>
        <taxon>Viridiplantae</taxon>
        <taxon>Chlorophyta</taxon>
        <taxon>core chlorophytes</taxon>
        <taxon>Chlorophyceae</taxon>
        <taxon>CS clade</taxon>
        <taxon>Chlamydomonadales</taxon>
        <taxon>Volvocaceae</taxon>
        <taxon>Gonium</taxon>
    </lineage>
</organism>
<proteinExistence type="predicted"/>
<dbReference type="EMBL" id="LSYV01000059">
    <property type="protein sequence ID" value="KXZ45136.1"/>
    <property type="molecule type" value="Genomic_DNA"/>
</dbReference>
<evidence type="ECO:0000313" key="1">
    <source>
        <dbReference type="EMBL" id="KXZ45136.1"/>
    </source>
</evidence>
<sequence>MDRPTGGSTTRLELQKCRGTHTFVDAQEVRQQGDGVYCTPCSARSPPSVDAVMQPDLLFQMATCHATAATAAAVIEREGGLWAAARQLRRLRGTKRLFFVVPKPEREREPGAYHEVPGVPQDVEQWMLEVPWV</sequence>
<reference evidence="2" key="1">
    <citation type="journal article" date="2016" name="Nat. Commun.">
        <title>The Gonium pectorale genome demonstrates co-option of cell cycle regulation during the evolution of multicellularity.</title>
        <authorList>
            <person name="Hanschen E.R."/>
            <person name="Marriage T.N."/>
            <person name="Ferris P.J."/>
            <person name="Hamaji T."/>
            <person name="Toyoda A."/>
            <person name="Fujiyama A."/>
            <person name="Neme R."/>
            <person name="Noguchi H."/>
            <person name="Minakuchi Y."/>
            <person name="Suzuki M."/>
            <person name="Kawai-Toyooka H."/>
            <person name="Smith D.R."/>
            <person name="Sparks H."/>
            <person name="Anderson J."/>
            <person name="Bakaric R."/>
            <person name="Luria V."/>
            <person name="Karger A."/>
            <person name="Kirschner M.W."/>
            <person name="Durand P.M."/>
            <person name="Michod R.E."/>
            <person name="Nozaki H."/>
            <person name="Olson B.J."/>
        </authorList>
    </citation>
    <scope>NUCLEOTIDE SEQUENCE [LARGE SCALE GENOMIC DNA]</scope>
    <source>
        <strain evidence="2">NIES-2863</strain>
    </source>
</reference>
<dbReference type="Proteomes" id="UP000075714">
    <property type="component" value="Unassembled WGS sequence"/>
</dbReference>
<name>A0A150G5H6_GONPE</name>
<accession>A0A150G5H6</accession>
<dbReference type="AlphaFoldDB" id="A0A150G5H6"/>
<evidence type="ECO:0000313" key="2">
    <source>
        <dbReference type="Proteomes" id="UP000075714"/>
    </source>
</evidence>